<keyword evidence="2" id="KW-1185">Reference proteome</keyword>
<dbReference type="AlphaFoldDB" id="A0A9Q0FSL7"/>
<evidence type="ECO:0000313" key="1">
    <source>
        <dbReference type="EMBL" id="KAJ4837079.1"/>
    </source>
</evidence>
<name>A0A9Q0FSL7_9ROSI</name>
<proteinExistence type="predicted"/>
<dbReference type="EMBL" id="JAKUCV010003949">
    <property type="protein sequence ID" value="KAJ4837079.1"/>
    <property type="molecule type" value="Genomic_DNA"/>
</dbReference>
<dbReference type="Proteomes" id="UP001141552">
    <property type="component" value="Unassembled WGS sequence"/>
</dbReference>
<reference evidence="1" key="2">
    <citation type="journal article" date="2023" name="Plants (Basel)">
        <title>Annotation of the Turnera subulata (Passifloraceae) Draft Genome Reveals the S-Locus Evolved after the Divergence of Turneroideae from Passifloroideae in a Stepwise Manner.</title>
        <authorList>
            <person name="Henning P.M."/>
            <person name="Roalson E.H."/>
            <person name="Mir W."/>
            <person name="McCubbin A.G."/>
            <person name="Shore J.S."/>
        </authorList>
    </citation>
    <scope>NUCLEOTIDE SEQUENCE</scope>
    <source>
        <strain evidence="1">F60SS</strain>
    </source>
</reference>
<accession>A0A9Q0FSL7</accession>
<comment type="caution">
    <text evidence="1">The sequence shown here is derived from an EMBL/GenBank/DDBJ whole genome shotgun (WGS) entry which is preliminary data.</text>
</comment>
<gene>
    <name evidence="1" type="ORF">Tsubulata_050333</name>
</gene>
<evidence type="ECO:0000313" key="2">
    <source>
        <dbReference type="Proteomes" id="UP001141552"/>
    </source>
</evidence>
<organism evidence="1 2">
    <name type="scientific">Turnera subulata</name>
    <dbReference type="NCBI Taxonomy" id="218843"/>
    <lineage>
        <taxon>Eukaryota</taxon>
        <taxon>Viridiplantae</taxon>
        <taxon>Streptophyta</taxon>
        <taxon>Embryophyta</taxon>
        <taxon>Tracheophyta</taxon>
        <taxon>Spermatophyta</taxon>
        <taxon>Magnoliopsida</taxon>
        <taxon>eudicotyledons</taxon>
        <taxon>Gunneridae</taxon>
        <taxon>Pentapetalae</taxon>
        <taxon>rosids</taxon>
        <taxon>fabids</taxon>
        <taxon>Malpighiales</taxon>
        <taxon>Passifloraceae</taxon>
        <taxon>Turnera</taxon>
    </lineage>
</organism>
<protein>
    <submittedName>
        <fullName evidence="1">Uncharacterized protein</fullName>
    </submittedName>
</protein>
<sequence length="204" mass="22261">MEVGDSAGEGDDDDPDNIDGAYIVDGGNSVNVGVDCVLQKCCAFFLVKFPDTISSPCSSTFLPSVPIQYGRFYRLCRSKDLMYGSLPLVVVSLVRHLGASTTFSCCLGSAFCISRTPLKENHYPFLYSLSTTGVTLYLEQVIGWILGASFQISHFTLCSDMSAMSYYELTLCTFQDVLGSLSIVACTSCVSIRLYVLLLYQSDL</sequence>
<reference evidence="1" key="1">
    <citation type="submission" date="2022-02" db="EMBL/GenBank/DDBJ databases">
        <authorList>
            <person name="Henning P.M."/>
            <person name="McCubbin A.G."/>
            <person name="Shore J.S."/>
        </authorList>
    </citation>
    <scope>NUCLEOTIDE SEQUENCE</scope>
    <source>
        <strain evidence="1">F60SS</strain>
        <tissue evidence="1">Leaves</tissue>
    </source>
</reference>